<reference evidence="2" key="1">
    <citation type="journal article" date="2014" name="Science">
        <title>Ancient hybridizations among the ancestral genomes of bread wheat.</title>
        <authorList>
            <consortium name="International Wheat Genome Sequencing Consortium,"/>
            <person name="Marcussen T."/>
            <person name="Sandve S.R."/>
            <person name="Heier L."/>
            <person name="Spannagl M."/>
            <person name="Pfeifer M."/>
            <person name="Jakobsen K.S."/>
            <person name="Wulff B.B."/>
            <person name="Steuernagel B."/>
            <person name="Mayer K.F."/>
            <person name="Olsen O.A."/>
        </authorList>
    </citation>
    <scope>NUCLEOTIDE SEQUENCE [LARGE SCALE GENOMIC DNA]</scope>
    <source>
        <strain evidence="2">cv. AL8/78</strain>
    </source>
</reference>
<dbReference type="Proteomes" id="UP000015105">
    <property type="component" value="Chromosome 6D"/>
</dbReference>
<dbReference type="EnsemblPlants" id="AET6Gv20182400.1">
    <property type="protein sequence ID" value="AET6Gv20182400.1"/>
    <property type="gene ID" value="AET6Gv20182400"/>
</dbReference>
<proteinExistence type="predicted"/>
<sequence length="87" mass="10430">YYLITAHFVFIGRVAEFCIQYTRGIIFVLLLKSSTYYFLVFYFRLVNLFILSCVWSDIRLLFSHLVVLRYLFLINKLLTDPPSYSLQ</sequence>
<accession>A0A453N1I4</accession>
<keyword evidence="2" id="KW-1185">Reference proteome</keyword>
<evidence type="ECO:0000313" key="1">
    <source>
        <dbReference type="EnsemblPlants" id="AET6Gv20182400.1"/>
    </source>
</evidence>
<dbReference type="Gramene" id="AET6Gv20182400.1">
    <property type="protein sequence ID" value="AET6Gv20182400.1"/>
    <property type="gene ID" value="AET6Gv20182400"/>
</dbReference>
<reference evidence="1" key="5">
    <citation type="journal article" date="2021" name="G3 (Bethesda)">
        <title>Aegilops tauschii genome assembly Aet v5.0 features greater sequence contiguity and improved annotation.</title>
        <authorList>
            <person name="Wang L."/>
            <person name="Zhu T."/>
            <person name="Rodriguez J.C."/>
            <person name="Deal K.R."/>
            <person name="Dubcovsky J."/>
            <person name="McGuire P.E."/>
            <person name="Lux T."/>
            <person name="Spannagl M."/>
            <person name="Mayer K.F.X."/>
            <person name="Baldrich P."/>
            <person name="Meyers B.C."/>
            <person name="Huo N."/>
            <person name="Gu Y.Q."/>
            <person name="Zhou H."/>
            <person name="Devos K.M."/>
            <person name="Bennetzen J.L."/>
            <person name="Unver T."/>
            <person name="Budak H."/>
            <person name="Gulick P.J."/>
            <person name="Galiba G."/>
            <person name="Kalapos B."/>
            <person name="Nelson D.R."/>
            <person name="Li P."/>
            <person name="You F.M."/>
            <person name="Luo M.C."/>
            <person name="Dvorak J."/>
        </authorList>
    </citation>
    <scope>NUCLEOTIDE SEQUENCE [LARGE SCALE GENOMIC DNA]</scope>
    <source>
        <strain evidence="1">cv. AL8/78</strain>
    </source>
</reference>
<protein>
    <submittedName>
        <fullName evidence="1">Uncharacterized protein</fullName>
    </submittedName>
</protein>
<reference evidence="1" key="3">
    <citation type="journal article" date="2017" name="Nature">
        <title>Genome sequence of the progenitor of the wheat D genome Aegilops tauschii.</title>
        <authorList>
            <person name="Luo M.C."/>
            <person name="Gu Y.Q."/>
            <person name="Puiu D."/>
            <person name="Wang H."/>
            <person name="Twardziok S.O."/>
            <person name="Deal K.R."/>
            <person name="Huo N."/>
            <person name="Zhu T."/>
            <person name="Wang L."/>
            <person name="Wang Y."/>
            <person name="McGuire P.E."/>
            <person name="Liu S."/>
            <person name="Long H."/>
            <person name="Ramasamy R.K."/>
            <person name="Rodriguez J.C."/>
            <person name="Van S.L."/>
            <person name="Yuan L."/>
            <person name="Wang Z."/>
            <person name="Xia Z."/>
            <person name="Xiao L."/>
            <person name="Anderson O.D."/>
            <person name="Ouyang S."/>
            <person name="Liang Y."/>
            <person name="Zimin A.V."/>
            <person name="Pertea G."/>
            <person name="Qi P."/>
            <person name="Bennetzen J.L."/>
            <person name="Dai X."/>
            <person name="Dawson M.W."/>
            <person name="Muller H.G."/>
            <person name="Kugler K."/>
            <person name="Rivarola-Duarte L."/>
            <person name="Spannagl M."/>
            <person name="Mayer K.F.X."/>
            <person name="Lu F.H."/>
            <person name="Bevan M.W."/>
            <person name="Leroy P."/>
            <person name="Li P."/>
            <person name="You F.M."/>
            <person name="Sun Q."/>
            <person name="Liu Z."/>
            <person name="Lyons E."/>
            <person name="Wicker T."/>
            <person name="Salzberg S.L."/>
            <person name="Devos K.M."/>
            <person name="Dvorak J."/>
        </authorList>
    </citation>
    <scope>NUCLEOTIDE SEQUENCE [LARGE SCALE GENOMIC DNA]</scope>
    <source>
        <strain evidence="1">cv. AL8/78</strain>
    </source>
</reference>
<dbReference type="AlphaFoldDB" id="A0A453N1I4"/>
<organism evidence="1 2">
    <name type="scientific">Aegilops tauschii subsp. strangulata</name>
    <name type="common">Goatgrass</name>
    <dbReference type="NCBI Taxonomy" id="200361"/>
    <lineage>
        <taxon>Eukaryota</taxon>
        <taxon>Viridiplantae</taxon>
        <taxon>Streptophyta</taxon>
        <taxon>Embryophyta</taxon>
        <taxon>Tracheophyta</taxon>
        <taxon>Spermatophyta</taxon>
        <taxon>Magnoliopsida</taxon>
        <taxon>Liliopsida</taxon>
        <taxon>Poales</taxon>
        <taxon>Poaceae</taxon>
        <taxon>BOP clade</taxon>
        <taxon>Pooideae</taxon>
        <taxon>Triticodae</taxon>
        <taxon>Triticeae</taxon>
        <taxon>Triticinae</taxon>
        <taxon>Aegilops</taxon>
    </lineage>
</organism>
<reference evidence="2" key="2">
    <citation type="journal article" date="2017" name="Nat. Plants">
        <title>The Aegilops tauschii genome reveals multiple impacts of transposons.</title>
        <authorList>
            <person name="Zhao G."/>
            <person name="Zou C."/>
            <person name="Li K."/>
            <person name="Wang K."/>
            <person name="Li T."/>
            <person name="Gao L."/>
            <person name="Zhang X."/>
            <person name="Wang H."/>
            <person name="Yang Z."/>
            <person name="Liu X."/>
            <person name="Jiang W."/>
            <person name="Mao L."/>
            <person name="Kong X."/>
            <person name="Jiao Y."/>
            <person name="Jia J."/>
        </authorList>
    </citation>
    <scope>NUCLEOTIDE SEQUENCE [LARGE SCALE GENOMIC DNA]</scope>
    <source>
        <strain evidence="2">cv. AL8/78</strain>
    </source>
</reference>
<name>A0A453N1I4_AEGTS</name>
<reference evidence="1" key="4">
    <citation type="submission" date="2019-03" db="UniProtKB">
        <authorList>
            <consortium name="EnsemblPlants"/>
        </authorList>
    </citation>
    <scope>IDENTIFICATION</scope>
</reference>
<evidence type="ECO:0000313" key="2">
    <source>
        <dbReference type="Proteomes" id="UP000015105"/>
    </source>
</evidence>